<name>A0AAJ7WIT2_9ACAR</name>
<keyword evidence="1" id="KW-0677">Repeat</keyword>
<dbReference type="SMART" id="SM00042">
    <property type="entry name" value="CUB"/>
    <property type="match status" value="5"/>
</dbReference>
<comment type="caution">
    <text evidence="3">Lacks conserved residue(s) required for the propagation of feature annotation.</text>
</comment>
<feature type="disulfide bond" evidence="3">
    <location>
        <begin position="1670"/>
        <end position="1679"/>
    </location>
</feature>
<feature type="domain" description="CUB" evidence="5">
    <location>
        <begin position="1120"/>
        <end position="1252"/>
    </location>
</feature>
<evidence type="ECO:0000256" key="3">
    <source>
        <dbReference type="PROSITE-ProRule" id="PRU00076"/>
    </source>
</evidence>
<feature type="region of interest" description="Disordered" evidence="4">
    <location>
        <begin position="1057"/>
        <end position="1077"/>
    </location>
</feature>
<evidence type="ECO:0000313" key="9">
    <source>
        <dbReference type="RefSeq" id="XP_028968520.1"/>
    </source>
</evidence>
<feature type="compositionally biased region" description="Basic and acidic residues" evidence="4">
    <location>
        <begin position="3000"/>
        <end position="3022"/>
    </location>
</feature>
<feature type="region of interest" description="Disordered" evidence="4">
    <location>
        <begin position="2547"/>
        <end position="2832"/>
    </location>
</feature>
<dbReference type="PROSITE" id="PS50026">
    <property type="entry name" value="EGF_3"/>
    <property type="match status" value="3"/>
</dbReference>
<dbReference type="SUPFAM" id="SSF49854">
    <property type="entry name" value="Spermadhesin, CUB domain"/>
    <property type="match status" value="5"/>
</dbReference>
<dbReference type="CDD" id="cd00037">
    <property type="entry name" value="CLECT"/>
    <property type="match status" value="2"/>
</dbReference>
<dbReference type="SUPFAM" id="SSF56436">
    <property type="entry name" value="C-type lectin-like"/>
    <property type="match status" value="2"/>
</dbReference>
<feature type="disulfide bond" evidence="3">
    <location>
        <begin position="1607"/>
        <end position="1617"/>
    </location>
</feature>
<feature type="domain" description="EGF-like" evidence="6">
    <location>
        <begin position="1604"/>
        <end position="1640"/>
    </location>
</feature>
<dbReference type="Gene3D" id="2.10.25.10">
    <property type="entry name" value="Laminin"/>
    <property type="match status" value="3"/>
</dbReference>
<dbReference type="PANTHER" id="PTHR24251:SF37">
    <property type="entry name" value="CUB DOMAIN-CONTAINING PROTEIN"/>
    <property type="match status" value="1"/>
</dbReference>
<sequence>MNLKWVLTKTDKFTLAPPLSKGLSGLIDVPHYDIIGSRTVNLQVYPLGYHLQDPGNRNAQIASLGLAHRNLVELLLCWLLGLSRGIPPGRTSTPDGTGPKSFDVESSDFSSIQHSRLANCSDFLQIIRGQQFPLKVVRSTQQRVSLSHAFLDTQLGILPGATYTVNLPNLPIERSSTPSDEARYIFIEGESPKDNFSHLPAKVTRQCGGQGGYVMVLHGGEKPHNNNNDLNDGRLTAHWTPYVESDRDKRRAESIILTVVYSLNWNTLAAEELSIRVRSGCHRLLESTYAELANLNMFDSCDENDVQLVFQAPPGHRPIIQFTSVEVRGNAKITTKTDAESSVAVRVISSASLVQPSRRSPAMDSLRWVSLEFHVCRPLDEEAIAGCDFNLVAFALKPDGCNVSSRESGSWTTPFFSERRYPPGLNCHLTITAPPGQRVVLTVHKLGVDANCNDNLQVFPLSGVERSRTLCRMDEVMHSDVMVSLAEELNIHFRSDLDHFSGGEGVSLSWEILSLCANRSFTESSGQFCFNSSDLRVPVALEVDCVFTIYAPLGFRVHLNLTELFIIDATQAERQNASENCGRNFVEVDDGDDGRTRRCGSWDAALLNSPGRGSFESADNVLKLRVKGEASPQKRVSLCANFERRVSDPKYLRCDPSEGDSTNSTELFWVSRGNQCYRVFDRALTWRAANELCLRQGGSLAIVDSKETQALLDRLLHSSPLYPDQRSFWIGATDIRYESCFEWPDESSVQYTNWFPGWANHGNYNKQPSDDADSDQDCVQVQDTFVYPSKGRGVTASFYWNDRHCQAKNSFVCQRPRSGSATASVQDLDVNCNRSVVLSSSQPSEVLHSPRFPLSYPSSHKCHFSIQLQRHSSQHNQSIELRFLEFDLEDHESCDYDYVEVTNASSPSILENSTGKICGNWNDKIKLLRFKSSDRMLVTFVSDFSHAFKGFKAEVLLVNNEDSDPNEHSDRRCESADYRFHEGHCYLVGGMPQVSWNTANAICREANSTLLNIEVDADDATNQASQLLAELLQQQQWKTYSHRSPLWFWANARKTPSDSSAQEDSNSESSSGILPPADLGKCGAIPWKTRSEGASWTWRKCVLTGGYVCQKDPVVVPPSLNSTVSSPSGVAGYLRTPTPDAPYLDNLRYTKKIVAGKGQKVFVFFESFDVEWQAQCLYDHVELALGAPYEPIRICGQKENGQTPTIVTNNTARVMDADETLQFLSSGTELRVTVQTDQSTLGSGFSLRWEVLNIHSECGSAELPVVLLVDEDGETKSFKSLRYPDMYPPSLQCHYQIQPGAVSSHRSRTQDKGRTVTVLLTFASFHVGTRIEESNTCVDDYVELNLGDGDRTLKLCGHLPEGHQVMAYQTSVMIKFVSTRGGYVGFEIKYHLFSAQQLSTVLSMDEGRSVLRPLNYPQPVPAHLNQLSVQIFSGAGHRMEFITRNYTGRHMGNLKKIIFRDPFAQFYTAPQNTSASTNVASRSRSVPDSDWDRIVYIPSGGNPSGHWSDPESNLDLTSTELVMIKSLLNGMVINYEPQDNLMIRIKVEKDENFTSAAVRELDVTDFVLPTCRPNPCFNGGRCVEEYGKNICKCRWSFTGVFCHRSPCDNGYCKNGECRMNENTRKPECTCDSFHFGERCESRRSPCEHNPCGSHGRCASVRGDTDYECSCQFPFDGRNCERHNHVIPIPLSTRMVKEPFWLGLITVGTVLLIILMVYCVKRKFADKIEKFLADEIERSKNNPPSPQATRYSVGSARPSLTPVPTSIVPANSQSLSPQPTQKERNSGSSLLNSSNPLSFEDIVKRATSSGLASKKHSLNSTSDSDCNTNSAQRKPSLLHQPSFSERPKVEKNPETVKILASLVAPSQDTKRRMSLDEFIRMSERKLQHARRSTEDTTPGDVSDVSIGSEASSMETSFMQGHQQMRPHSSIREHSFERSNSSVEDPECSGSLLARQPSTTTALHLRADSSRDGDGFTSASENEQGQKRPLRQYRLYNTRQSSQRETPTLVLSSRCGTPRGSFDAHFSLSTERDPEAPMSVAPASNSSPSKNHSAPNDNRQQQQQLAADNLETRQNASNPANEQMSYKEAKGVAFMELLHKTIAQLPQGQNESNLGTGGPASTHSLSIDRPSSPSLNKIHAASPSYEQKIFEPSNTEVSMLCLPRVQNAQPKLKTLSTDVLPLRKFSVELPMPKILITANVSSCESEAESPPRSPALAPNATSCPERCQMAVSGGGIKMCYLSPFMGGPGTADSRTISESNLSTSGYSSISSPGLSRCNSSSPMIADEMNIGAFQRAGQGHLQASPTRAPRKASHHLVPPFSNYPTHQTSNSATSATTSGRHHDASGITAPLIRSGYLLEPDDTGDSSKRRSSFGGCFASQESRQHEHYAAGLPPSHPGSRCPSRLSERALLFRSNRNSQQTTSNEESFDEEIKRELEGRYQADCNSGDARGTSRTHWIPSYSRTASSLDIPSEEPAMGRSRAPSSWSVPDSMRHDQEHNVNICNHVRTAFQLEEPRASFSHQYPEQDREIREALLQRARCKSWQPLNQNLTDQSFSTGSANIPRSPSHLEPNAQEMTGGLSSPSSTASMESVVPSKICRNASKASMGAASGQGNVTTSESDSERKHAAQMQAHRVARRLQKKQRSVDAAAGGSGTLQTDRQKLSPVVRSGQRRSPSLSPWSSIDRSAHSPRGSNQDLGGKMFICSSSSSDDEPTIDYASNYTDANRQRGTSARLMRSATVETCDCSHKHRRQRSRCSQESLSPHNQTPSGSSRNLLAQPPSLAYQKSQSFDGGYDYQPPGSEGSPHGSPSRSPSGFRALSRDASSNSGSWGSHHSLRRQCALQDNAEEMDIFGNIPDPDFYPRVQLTEGRPPPEIRAEHQFDSLVYTLDSGGPRRATSAKVATLGKIVAGGTYSNSESSVSSVDKTDLSSGKEIDVPKIEIQMPTPICESKGFEQQPGHHLLRTASPEELPTIMVQSATPVATPVLEHKAFNVKPMKTGVHSDGEMKLKGGVDVGRGKRREELGSRLYRSESQGTESSYNPAHVPKQKSYSASFDSTSDSIFEPETEAGLYDDDRIPEVSVVPPDPPGAHQRLAEEGVSVDCQRGVICIELEPPTPTSEDSPPFDPRVVAYQS</sequence>
<dbReference type="CDD" id="cd00054">
    <property type="entry name" value="EGF_CA"/>
    <property type="match status" value="2"/>
</dbReference>
<feature type="domain" description="EGF-like" evidence="6">
    <location>
        <begin position="1642"/>
        <end position="1680"/>
    </location>
</feature>
<evidence type="ECO:0000259" key="6">
    <source>
        <dbReference type="PROSITE" id="PS50026"/>
    </source>
</evidence>
<feature type="region of interest" description="Disordered" evidence="4">
    <location>
        <begin position="3000"/>
        <end position="3095"/>
    </location>
</feature>
<feature type="region of interest" description="Disordered" evidence="4">
    <location>
        <begin position="2462"/>
        <end position="2489"/>
    </location>
</feature>
<feature type="compositionally biased region" description="Polar residues" evidence="4">
    <location>
        <begin position="1993"/>
        <end position="2013"/>
    </location>
</feature>
<feature type="compositionally biased region" description="Polar residues" evidence="4">
    <location>
        <begin position="2753"/>
        <end position="2773"/>
    </location>
</feature>
<dbReference type="InterPro" id="IPR016186">
    <property type="entry name" value="C-type_lectin-like/link_sf"/>
</dbReference>
<evidence type="ECO:0000259" key="5">
    <source>
        <dbReference type="PROSITE" id="PS01180"/>
    </source>
</evidence>
<dbReference type="SMART" id="SM00181">
    <property type="entry name" value="EGF"/>
    <property type="match status" value="3"/>
</dbReference>
<dbReference type="InterPro" id="IPR035914">
    <property type="entry name" value="Sperma_CUB_dom_sf"/>
</dbReference>
<dbReference type="CDD" id="cd00041">
    <property type="entry name" value="CUB"/>
    <property type="match status" value="5"/>
</dbReference>
<feature type="domain" description="CUB" evidence="5">
    <location>
        <begin position="516"/>
        <end position="645"/>
    </location>
</feature>
<dbReference type="Pfam" id="PF00059">
    <property type="entry name" value="Lectin_C"/>
    <property type="match status" value="1"/>
</dbReference>
<feature type="compositionally biased region" description="Polar residues" evidence="4">
    <location>
        <begin position="3028"/>
        <end position="3038"/>
    </location>
</feature>
<dbReference type="PROSITE" id="PS00022">
    <property type="entry name" value="EGF_1"/>
    <property type="match status" value="3"/>
</dbReference>
<dbReference type="InterPro" id="IPR001304">
    <property type="entry name" value="C-type_lectin-like"/>
</dbReference>
<dbReference type="Gene3D" id="3.10.100.10">
    <property type="entry name" value="Mannose-Binding Protein A, subunit A"/>
    <property type="match status" value="2"/>
</dbReference>
<dbReference type="GeneID" id="114828456"/>
<feature type="compositionally biased region" description="Low complexity" evidence="4">
    <location>
        <begin position="2257"/>
        <end position="2273"/>
    </location>
</feature>
<keyword evidence="3" id="KW-0245">EGF-like domain</keyword>
<feature type="compositionally biased region" description="Polar residues" evidence="4">
    <location>
        <begin position="1907"/>
        <end position="1925"/>
    </location>
</feature>
<organism evidence="8 9">
    <name type="scientific">Galendromus occidentalis</name>
    <name type="common">western predatory mite</name>
    <dbReference type="NCBI Taxonomy" id="34638"/>
    <lineage>
        <taxon>Eukaryota</taxon>
        <taxon>Metazoa</taxon>
        <taxon>Ecdysozoa</taxon>
        <taxon>Arthropoda</taxon>
        <taxon>Chelicerata</taxon>
        <taxon>Arachnida</taxon>
        <taxon>Acari</taxon>
        <taxon>Parasitiformes</taxon>
        <taxon>Mesostigmata</taxon>
        <taxon>Gamasina</taxon>
        <taxon>Phytoseioidea</taxon>
        <taxon>Phytoseiidae</taxon>
        <taxon>Typhlodrominae</taxon>
        <taxon>Galendromus</taxon>
    </lineage>
</organism>
<dbReference type="Proteomes" id="UP000694867">
    <property type="component" value="Unplaced"/>
</dbReference>
<feature type="region of interest" description="Disordered" evidence="4">
    <location>
        <begin position="3109"/>
        <end position="3131"/>
    </location>
</feature>
<feature type="compositionally biased region" description="Polar residues" evidence="4">
    <location>
        <begin position="2040"/>
        <end position="2062"/>
    </location>
</feature>
<evidence type="ECO:0000256" key="4">
    <source>
        <dbReference type="SAM" id="MobiDB-lite"/>
    </source>
</evidence>
<feature type="disulfide bond" evidence="3">
    <location>
        <begin position="1651"/>
        <end position="1668"/>
    </location>
</feature>
<feature type="domain" description="C-type lectin" evidence="7">
    <location>
        <begin position="672"/>
        <end position="814"/>
    </location>
</feature>
<feature type="compositionally biased region" description="Low complexity" evidence="4">
    <location>
        <begin position="2326"/>
        <end position="2336"/>
    </location>
</feature>
<feature type="compositionally biased region" description="Low complexity" evidence="4">
    <location>
        <begin position="1057"/>
        <end position="1071"/>
    </location>
</feature>
<dbReference type="PROSITE" id="PS01186">
    <property type="entry name" value="EGF_2"/>
    <property type="match status" value="1"/>
</dbReference>
<evidence type="ECO:0000259" key="7">
    <source>
        <dbReference type="PROSITE" id="PS50041"/>
    </source>
</evidence>
<evidence type="ECO:0000256" key="2">
    <source>
        <dbReference type="ARBA" id="ARBA00023157"/>
    </source>
</evidence>
<feature type="region of interest" description="Disordered" evidence="4">
    <location>
        <begin position="2294"/>
        <end position="2401"/>
    </location>
</feature>
<dbReference type="InterPro" id="IPR000859">
    <property type="entry name" value="CUB_dom"/>
</dbReference>
<feature type="region of interest" description="Disordered" evidence="4">
    <location>
        <begin position="1737"/>
        <end position="1792"/>
    </location>
</feature>
<dbReference type="PROSITE" id="PS50041">
    <property type="entry name" value="C_TYPE_LECTIN_2"/>
    <property type="match status" value="2"/>
</dbReference>
<feature type="compositionally biased region" description="Polar residues" evidence="4">
    <location>
        <begin position="2106"/>
        <end position="2133"/>
    </location>
</feature>
<feature type="compositionally biased region" description="Polar residues" evidence="4">
    <location>
        <begin position="2547"/>
        <end position="2562"/>
    </location>
</feature>
<dbReference type="SMART" id="SM00034">
    <property type="entry name" value="CLECT"/>
    <property type="match status" value="2"/>
</dbReference>
<protein>
    <submittedName>
        <fullName evidence="9">Uncharacterized protein LOC114828456</fullName>
    </submittedName>
</protein>
<feature type="disulfide bond" evidence="3">
    <location>
        <begin position="1630"/>
        <end position="1639"/>
    </location>
</feature>
<feature type="domain" description="EGF-like" evidence="6">
    <location>
        <begin position="1567"/>
        <end position="1603"/>
    </location>
</feature>
<feature type="region of interest" description="Disordered" evidence="4">
    <location>
        <begin position="1809"/>
        <end position="1851"/>
    </location>
</feature>
<keyword evidence="2 3" id="KW-1015">Disulfide bond</keyword>
<feature type="compositionally biased region" description="Polar residues" evidence="4">
    <location>
        <begin position="2577"/>
        <end position="2587"/>
    </location>
</feature>
<dbReference type="KEGG" id="goe:114828456"/>
<feature type="region of interest" description="Disordered" evidence="4">
    <location>
        <begin position="2248"/>
        <end position="2279"/>
    </location>
</feature>
<feature type="compositionally biased region" description="Polar residues" evidence="4">
    <location>
        <begin position="2715"/>
        <end position="2728"/>
    </location>
</feature>
<feature type="region of interest" description="Disordered" evidence="4">
    <location>
        <begin position="2106"/>
        <end position="2136"/>
    </location>
</feature>
<dbReference type="SUPFAM" id="SSF57196">
    <property type="entry name" value="EGF/Laminin"/>
    <property type="match status" value="3"/>
</dbReference>
<feature type="domain" description="CUB" evidence="5">
    <location>
        <begin position="387"/>
        <end position="513"/>
    </location>
</feature>
<dbReference type="RefSeq" id="XP_028968520.1">
    <property type="nucleotide sequence ID" value="XM_029112687.1"/>
</dbReference>
<evidence type="ECO:0000256" key="1">
    <source>
        <dbReference type="ARBA" id="ARBA00022737"/>
    </source>
</evidence>
<feature type="disulfide bond" evidence="3">
    <location>
        <begin position="1593"/>
        <end position="1602"/>
    </location>
</feature>
<feature type="compositionally biased region" description="Low complexity" evidence="4">
    <location>
        <begin position="2822"/>
        <end position="2831"/>
    </location>
</feature>
<dbReference type="InterPro" id="IPR016187">
    <property type="entry name" value="CTDL_fold"/>
</dbReference>
<evidence type="ECO:0000313" key="8">
    <source>
        <dbReference type="Proteomes" id="UP000694867"/>
    </source>
</evidence>
<dbReference type="Gene3D" id="2.60.120.290">
    <property type="entry name" value="Spermadhesin, CUB domain"/>
    <property type="match status" value="5"/>
</dbReference>
<reference evidence="9" key="1">
    <citation type="submission" date="2025-08" db="UniProtKB">
        <authorList>
            <consortium name="RefSeq"/>
        </authorList>
    </citation>
    <scope>IDENTIFICATION</scope>
</reference>
<feature type="compositionally biased region" description="Low complexity" evidence="4">
    <location>
        <begin position="3047"/>
        <end position="3058"/>
    </location>
</feature>
<dbReference type="PROSITE" id="PS01180">
    <property type="entry name" value="CUB"/>
    <property type="match status" value="5"/>
</dbReference>
<feature type="compositionally biased region" description="Basic and acidic residues" evidence="4">
    <location>
        <begin position="1963"/>
        <end position="1972"/>
    </location>
</feature>
<feature type="compositionally biased region" description="Basic and acidic residues" evidence="4">
    <location>
        <begin position="1884"/>
        <end position="1893"/>
    </location>
</feature>
<keyword evidence="8" id="KW-1185">Reference proteome</keyword>
<gene>
    <name evidence="9" type="primary">LOC114828456</name>
</gene>
<feature type="compositionally biased region" description="Low complexity" evidence="4">
    <location>
        <begin position="2796"/>
        <end position="2813"/>
    </location>
</feature>
<accession>A0AAJ7WIT2</accession>
<dbReference type="InterPro" id="IPR000742">
    <property type="entry name" value="EGF"/>
</dbReference>
<proteinExistence type="predicted"/>
<feature type="domain" description="C-type lectin" evidence="7">
    <location>
        <begin position="981"/>
        <end position="1110"/>
    </location>
</feature>
<feature type="compositionally biased region" description="Low complexity" evidence="4">
    <location>
        <begin position="1817"/>
        <end position="1829"/>
    </location>
</feature>
<feature type="domain" description="CUB" evidence="5">
    <location>
        <begin position="1258"/>
        <end position="1393"/>
    </location>
</feature>
<feature type="compositionally biased region" description="Basic residues" evidence="4">
    <location>
        <begin position="2632"/>
        <end position="2641"/>
    </location>
</feature>
<dbReference type="PANTHER" id="PTHR24251">
    <property type="entry name" value="OVOCHYMASE-RELATED"/>
    <property type="match status" value="1"/>
</dbReference>
<feature type="compositionally biased region" description="Polar residues" evidence="4">
    <location>
        <begin position="2670"/>
        <end position="2682"/>
    </location>
</feature>
<feature type="region of interest" description="Disordered" evidence="4">
    <location>
        <begin position="1884"/>
        <end position="2062"/>
    </location>
</feature>
<dbReference type="Pfam" id="PF00431">
    <property type="entry name" value="CUB"/>
    <property type="match status" value="2"/>
</dbReference>
<feature type="compositionally biased region" description="Polar residues" evidence="4">
    <location>
        <begin position="1761"/>
        <end position="1779"/>
    </location>
</feature>
<feature type="domain" description="CUB" evidence="5">
    <location>
        <begin position="832"/>
        <end position="958"/>
    </location>
</feature>